<dbReference type="OrthoDB" id="5982228at2759"/>
<dbReference type="Pfam" id="PF13906">
    <property type="entry name" value="AA_permease_C"/>
    <property type="match status" value="1"/>
</dbReference>
<feature type="transmembrane region" description="Helical" evidence="7">
    <location>
        <begin position="513"/>
        <end position="531"/>
    </location>
</feature>
<evidence type="ECO:0000256" key="3">
    <source>
        <dbReference type="ARBA" id="ARBA00022692"/>
    </source>
</evidence>
<keyword evidence="10" id="KW-1185">Reference proteome</keyword>
<comment type="caution">
    <text evidence="9">The sequence shown here is derived from an EMBL/GenBank/DDBJ whole genome shotgun (WGS) entry which is preliminary data.</text>
</comment>
<dbReference type="InterPro" id="IPR029485">
    <property type="entry name" value="CAT_C"/>
</dbReference>
<feature type="transmembrane region" description="Helical" evidence="7">
    <location>
        <begin position="76"/>
        <end position="97"/>
    </location>
</feature>
<dbReference type="GO" id="GO:0016020">
    <property type="term" value="C:membrane"/>
    <property type="evidence" value="ECO:0007669"/>
    <property type="project" value="UniProtKB-SubCell"/>
</dbReference>
<dbReference type="Pfam" id="PF13520">
    <property type="entry name" value="AA_permease_2"/>
    <property type="match status" value="1"/>
</dbReference>
<feature type="transmembrane region" description="Helical" evidence="7">
    <location>
        <begin position="48"/>
        <end position="69"/>
    </location>
</feature>
<dbReference type="PANTHER" id="PTHR43243:SF45">
    <property type="entry name" value="CATIONIC AMINO ACID TRANSPORTER 9, CHLOROPLASTIC"/>
    <property type="match status" value="1"/>
</dbReference>
<reference evidence="9 10" key="1">
    <citation type="submission" date="2019-05" db="EMBL/GenBank/DDBJ databases">
        <title>Mikania micrantha, genome provides insights into the molecular mechanism of rapid growth.</title>
        <authorList>
            <person name="Liu B."/>
        </authorList>
    </citation>
    <scope>NUCLEOTIDE SEQUENCE [LARGE SCALE GENOMIC DNA]</scope>
    <source>
        <strain evidence="9">NLD-2019</strain>
        <tissue evidence="9">Leaf</tissue>
    </source>
</reference>
<feature type="transmembrane region" description="Helical" evidence="7">
    <location>
        <begin position="132"/>
        <end position="152"/>
    </location>
</feature>
<comment type="subcellular location">
    <subcellularLocation>
        <location evidence="1">Membrane</location>
        <topology evidence="1">Multi-pass membrane protein</topology>
    </subcellularLocation>
</comment>
<comment type="similarity">
    <text evidence="2">Belongs to the amino acid-polyamine-organocation (APC) superfamily. Cationic amino acid transporter (CAT) (TC 2.A.3.3) family.</text>
</comment>
<dbReference type="AlphaFoldDB" id="A0A5N6M4Y7"/>
<proteinExistence type="inferred from homology"/>
<evidence type="ECO:0000313" key="9">
    <source>
        <dbReference type="EMBL" id="KAD3069024.1"/>
    </source>
</evidence>
<feature type="transmembrane region" description="Helical" evidence="7">
    <location>
        <begin position="488"/>
        <end position="507"/>
    </location>
</feature>
<dbReference type="GO" id="GO:0015171">
    <property type="term" value="F:amino acid transmembrane transporter activity"/>
    <property type="evidence" value="ECO:0007669"/>
    <property type="project" value="TreeGrafter"/>
</dbReference>
<feature type="transmembrane region" description="Helical" evidence="7">
    <location>
        <begin position="321"/>
        <end position="344"/>
    </location>
</feature>
<feature type="transmembrane region" description="Helical" evidence="7">
    <location>
        <begin position="456"/>
        <end position="476"/>
    </location>
</feature>
<feature type="compositionally biased region" description="Low complexity" evidence="6">
    <location>
        <begin position="716"/>
        <end position="732"/>
    </location>
</feature>
<dbReference type="Gene3D" id="1.20.1740.10">
    <property type="entry name" value="Amino acid/polyamine transporter I"/>
    <property type="match status" value="1"/>
</dbReference>
<evidence type="ECO:0000256" key="2">
    <source>
        <dbReference type="ARBA" id="ARBA00008572"/>
    </source>
</evidence>
<sequence length="732" mass="79030">MSESSSFSSFLSQFSSSALRTKPLGKSSDVVRSNTGEGLVRRLGPFDLILLGIGASIGAGIFVVTGTVARDAGPGVTISFLLAGASCVLNALCYAELASRFPAVVGGAYLYTYTAFNELTAFLVFTQMMLDYHIGAASIARSLASYIINIFELIPSFKDNIPNWIGHGSDDIFGFLSINILAPILLVILTLILCRGVGESTLVNTIMTITKVIIVLVVIIVGSFEVDGSNWSPFAPNGFKSMLTGATVAFFAYVGFDAVANSAEESKRPQRDLPIGIIGSLLVCVALYFGVCLVITGMVPYNLLGEDAPLAEAFKSKGLNFVSILISIGAIAGLTTTLLVGLYVQSRLYLGLGRDGLLPAIFAKVHPSRHTPIYSQIWVGIVACVLAGLLNVTVLSHILSVGSLAGYSVVAACVMTLRWDNSQVSKRMEGITCITVIACCGFVAGILYRYSSSTLANIFLILPIAVAIFAAADLQFRQVYRDPPGFSCPWVPTVPAVCIFFNIFLFAQLHYEAWVRFVVLSIVAVFVYAFYGQYNANPASDSTIYYHRASEVWKSEQDIKTMEDARDGDLRVPLISSLFFVLVFAGGAFLTCYVFAPNISQPWFPGLALILIGSPWVFWLLTYLYTCFKGCCSKELPYTHNHAFSRRGVPSHPVTPRCSAVSNQTTKAMSRSQSMDGSPHDEAGCLNNVGSRHVHFGEEVLVVESDGSKVIHEMESWTNSTKSTQTSSSNAS</sequence>
<feature type="transmembrane region" description="Helical" evidence="7">
    <location>
        <begin position="172"/>
        <end position="194"/>
    </location>
</feature>
<keyword evidence="3 7" id="KW-0812">Transmembrane</keyword>
<dbReference type="Proteomes" id="UP000326396">
    <property type="component" value="Linkage Group LG7"/>
</dbReference>
<keyword evidence="5 7" id="KW-0472">Membrane</keyword>
<keyword evidence="4 7" id="KW-1133">Transmembrane helix</keyword>
<protein>
    <recommendedName>
        <fullName evidence="8">Cationic amino acid transporter C-terminal domain-containing protein</fullName>
    </recommendedName>
</protein>
<feature type="region of interest" description="Disordered" evidence="6">
    <location>
        <begin position="713"/>
        <end position="732"/>
    </location>
</feature>
<feature type="transmembrane region" description="Helical" evidence="7">
    <location>
        <begin position="275"/>
        <end position="301"/>
    </location>
</feature>
<accession>A0A5N6M4Y7</accession>
<evidence type="ECO:0000256" key="7">
    <source>
        <dbReference type="SAM" id="Phobius"/>
    </source>
</evidence>
<evidence type="ECO:0000256" key="4">
    <source>
        <dbReference type="ARBA" id="ARBA00022989"/>
    </source>
</evidence>
<feature type="transmembrane region" description="Helical" evidence="7">
    <location>
        <begin position="602"/>
        <end position="625"/>
    </location>
</feature>
<dbReference type="InterPro" id="IPR002293">
    <property type="entry name" value="AA/rel_permease1"/>
</dbReference>
<feature type="transmembrane region" description="Helical" evidence="7">
    <location>
        <begin position="373"/>
        <end position="392"/>
    </location>
</feature>
<gene>
    <name evidence="9" type="ORF">E3N88_36904</name>
</gene>
<feature type="transmembrane region" description="Helical" evidence="7">
    <location>
        <begin position="431"/>
        <end position="450"/>
    </location>
</feature>
<name>A0A5N6M4Y7_9ASTR</name>
<feature type="domain" description="Cationic amino acid transporter C-terminal" evidence="8">
    <location>
        <begin position="486"/>
        <end position="535"/>
    </location>
</feature>
<feature type="transmembrane region" description="Helical" evidence="7">
    <location>
        <begin position="242"/>
        <end position="263"/>
    </location>
</feature>
<evidence type="ECO:0000259" key="8">
    <source>
        <dbReference type="Pfam" id="PF13906"/>
    </source>
</evidence>
<evidence type="ECO:0000256" key="6">
    <source>
        <dbReference type="SAM" id="MobiDB-lite"/>
    </source>
</evidence>
<evidence type="ECO:0000256" key="1">
    <source>
        <dbReference type="ARBA" id="ARBA00004141"/>
    </source>
</evidence>
<feature type="transmembrane region" description="Helical" evidence="7">
    <location>
        <begin position="572"/>
        <end position="596"/>
    </location>
</feature>
<dbReference type="PANTHER" id="PTHR43243">
    <property type="entry name" value="INNER MEMBRANE TRANSPORTER YGJI-RELATED"/>
    <property type="match status" value="1"/>
</dbReference>
<dbReference type="EMBL" id="SZYD01000017">
    <property type="protein sequence ID" value="KAD3069024.1"/>
    <property type="molecule type" value="Genomic_DNA"/>
</dbReference>
<feature type="transmembrane region" description="Helical" evidence="7">
    <location>
        <begin position="201"/>
        <end position="222"/>
    </location>
</feature>
<evidence type="ECO:0000313" key="10">
    <source>
        <dbReference type="Proteomes" id="UP000326396"/>
    </source>
</evidence>
<evidence type="ECO:0000256" key="5">
    <source>
        <dbReference type="ARBA" id="ARBA00023136"/>
    </source>
</evidence>
<feature type="transmembrane region" description="Helical" evidence="7">
    <location>
        <begin position="103"/>
        <end position="125"/>
    </location>
</feature>
<organism evidence="9 10">
    <name type="scientific">Mikania micrantha</name>
    <name type="common">bitter vine</name>
    <dbReference type="NCBI Taxonomy" id="192012"/>
    <lineage>
        <taxon>Eukaryota</taxon>
        <taxon>Viridiplantae</taxon>
        <taxon>Streptophyta</taxon>
        <taxon>Embryophyta</taxon>
        <taxon>Tracheophyta</taxon>
        <taxon>Spermatophyta</taxon>
        <taxon>Magnoliopsida</taxon>
        <taxon>eudicotyledons</taxon>
        <taxon>Gunneridae</taxon>
        <taxon>Pentapetalae</taxon>
        <taxon>asterids</taxon>
        <taxon>campanulids</taxon>
        <taxon>Asterales</taxon>
        <taxon>Asteraceae</taxon>
        <taxon>Asteroideae</taxon>
        <taxon>Heliantheae alliance</taxon>
        <taxon>Eupatorieae</taxon>
        <taxon>Mikania</taxon>
    </lineage>
</organism>